<dbReference type="AlphaFoldDB" id="A0AAQ4DYK7"/>
<feature type="compositionally biased region" description="Basic and acidic residues" evidence="1">
    <location>
        <begin position="1"/>
        <end position="12"/>
    </location>
</feature>
<comment type="caution">
    <text evidence="2">The sequence shown here is derived from an EMBL/GenBank/DDBJ whole genome shotgun (WGS) entry which is preliminary data.</text>
</comment>
<gene>
    <name evidence="2" type="ORF">V5799_005672</name>
</gene>
<protein>
    <submittedName>
        <fullName evidence="2">Uncharacterized protein</fullName>
    </submittedName>
</protein>
<name>A0AAQ4DYK7_AMBAM</name>
<proteinExistence type="predicted"/>
<evidence type="ECO:0000313" key="2">
    <source>
        <dbReference type="EMBL" id="KAK8767547.1"/>
    </source>
</evidence>
<keyword evidence="3" id="KW-1185">Reference proteome</keyword>
<feature type="region of interest" description="Disordered" evidence="1">
    <location>
        <begin position="1"/>
        <end position="31"/>
    </location>
</feature>
<dbReference type="Proteomes" id="UP001321473">
    <property type="component" value="Unassembled WGS sequence"/>
</dbReference>
<reference evidence="2 3" key="1">
    <citation type="journal article" date="2023" name="Arcadia Sci">
        <title>De novo assembly of a long-read Amblyomma americanum tick genome.</title>
        <authorList>
            <person name="Chou S."/>
            <person name="Poskanzer K.E."/>
            <person name="Rollins M."/>
            <person name="Thuy-Boun P.S."/>
        </authorList>
    </citation>
    <scope>NUCLEOTIDE SEQUENCE [LARGE SCALE GENOMIC DNA]</scope>
    <source>
        <strain evidence="2">F_SG_1</strain>
        <tissue evidence="2">Salivary glands</tissue>
    </source>
</reference>
<accession>A0AAQ4DYK7</accession>
<evidence type="ECO:0000313" key="3">
    <source>
        <dbReference type="Proteomes" id="UP001321473"/>
    </source>
</evidence>
<sequence length="119" mass="13606">MRRGAAPEEGRGPPRRAPLRETPPGASGHTLSFWQETRYPHFLKGWSTSDAKPKKSKEELREYLESLKDEMDGRRDRLRDELLQEAKSNTGDLATVMDQSLVGKPPISTALRRRTRHLL</sequence>
<organism evidence="2 3">
    <name type="scientific">Amblyomma americanum</name>
    <name type="common">Lone star tick</name>
    <dbReference type="NCBI Taxonomy" id="6943"/>
    <lineage>
        <taxon>Eukaryota</taxon>
        <taxon>Metazoa</taxon>
        <taxon>Ecdysozoa</taxon>
        <taxon>Arthropoda</taxon>
        <taxon>Chelicerata</taxon>
        <taxon>Arachnida</taxon>
        <taxon>Acari</taxon>
        <taxon>Parasitiformes</taxon>
        <taxon>Ixodida</taxon>
        <taxon>Ixodoidea</taxon>
        <taxon>Ixodidae</taxon>
        <taxon>Amblyomminae</taxon>
        <taxon>Amblyomma</taxon>
    </lineage>
</organism>
<evidence type="ECO:0000256" key="1">
    <source>
        <dbReference type="SAM" id="MobiDB-lite"/>
    </source>
</evidence>
<dbReference type="EMBL" id="JARKHS020025368">
    <property type="protein sequence ID" value="KAK8767547.1"/>
    <property type="molecule type" value="Genomic_DNA"/>
</dbReference>